<gene>
    <name evidence="1" type="ORF">SASPL_109330</name>
</gene>
<dbReference type="InterPro" id="IPR044296">
    <property type="entry name" value="HIPP46"/>
</dbReference>
<protein>
    <recommendedName>
        <fullName evidence="3">HMA domain-containing protein</fullName>
    </recommendedName>
</protein>
<dbReference type="PANTHER" id="PTHR46371">
    <property type="entry name" value="OS04G0464100 PROTEIN"/>
    <property type="match status" value="1"/>
</dbReference>
<dbReference type="EMBL" id="PNBA02000003">
    <property type="protein sequence ID" value="KAG6431252.1"/>
    <property type="molecule type" value="Genomic_DNA"/>
</dbReference>
<name>A0A8X9A684_SALSN</name>
<dbReference type="AlphaFoldDB" id="A0A8X9A684"/>
<reference evidence="1" key="2">
    <citation type="submission" date="2020-08" db="EMBL/GenBank/DDBJ databases">
        <title>Plant Genome Project.</title>
        <authorList>
            <person name="Zhang R.-G."/>
        </authorList>
    </citation>
    <scope>NUCLEOTIDE SEQUENCE</scope>
    <source>
        <strain evidence="1">Huo1</strain>
        <tissue evidence="1">Leaf</tissue>
    </source>
</reference>
<evidence type="ECO:0000313" key="1">
    <source>
        <dbReference type="EMBL" id="KAG6431252.1"/>
    </source>
</evidence>
<dbReference type="Proteomes" id="UP000298416">
    <property type="component" value="Unassembled WGS sequence"/>
</dbReference>
<evidence type="ECO:0008006" key="3">
    <source>
        <dbReference type="Google" id="ProtNLM"/>
    </source>
</evidence>
<organism evidence="1">
    <name type="scientific">Salvia splendens</name>
    <name type="common">Scarlet sage</name>
    <dbReference type="NCBI Taxonomy" id="180675"/>
    <lineage>
        <taxon>Eukaryota</taxon>
        <taxon>Viridiplantae</taxon>
        <taxon>Streptophyta</taxon>
        <taxon>Embryophyta</taxon>
        <taxon>Tracheophyta</taxon>
        <taxon>Spermatophyta</taxon>
        <taxon>Magnoliopsida</taxon>
        <taxon>eudicotyledons</taxon>
        <taxon>Gunneridae</taxon>
        <taxon>Pentapetalae</taxon>
        <taxon>asterids</taxon>
        <taxon>lamiids</taxon>
        <taxon>Lamiales</taxon>
        <taxon>Lamiaceae</taxon>
        <taxon>Nepetoideae</taxon>
        <taxon>Mentheae</taxon>
        <taxon>Salviinae</taxon>
        <taxon>Salvia</taxon>
        <taxon>Salvia subgen. Calosphace</taxon>
        <taxon>core Calosphace</taxon>
    </lineage>
</organism>
<evidence type="ECO:0000313" key="2">
    <source>
        <dbReference type="Proteomes" id="UP000298416"/>
    </source>
</evidence>
<accession>A0A8X9A684</accession>
<proteinExistence type="predicted"/>
<keyword evidence="2" id="KW-1185">Reference proteome</keyword>
<reference evidence="1" key="1">
    <citation type="submission" date="2018-01" db="EMBL/GenBank/DDBJ databases">
        <authorList>
            <person name="Mao J.F."/>
        </authorList>
    </citation>
    <scope>NUCLEOTIDE SEQUENCE</scope>
    <source>
        <strain evidence="1">Huo1</strain>
        <tissue evidence="1">Leaf</tissue>
    </source>
</reference>
<sequence length="136" mass="15057">MSNQYDNWERLRRQHDREIALCPSTNSSPFSSRSSSFNSEFYYQLHSAIIKHSNNPNFPFSSATMASNSLVKIVVRVSMNDKKSLCKALKITTGISGIESVALAGAEKDQVVVVGDSIDAVELLQRLRKNVGYADA</sequence>
<dbReference type="Gene3D" id="3.30.70.100">
    <property type="match status" value="1"/>
</dbReference>
<comment type="caution">
    <text evidence="1">The sequence shown here is derived from an EMBL/GenBank/DDBJ whole genome shotgun (WGS) entry which is preliminary data.</text>
</comment>